<feature type="transmembrane region" description="Helical" evidence="1">
    <location>
        <begin position="513"/>
        <end position="533"/>
    </location>
</feature>
<accession>A0ABR1W867</accession>
<dbReference type="GeneID" id="92044868"/>
<keyword evidence="1" id="KW-1133">Transmembrane helix</keyword>
<dbReference type="Proteomes" id="UP001433268">
    <property type="component" value="Unassembled WGS sequence"/>
</dbReference>
<keyword evidence="3" id="KW-1185">Reference proteome</keyword>
<feature type="transmembrane region" description="Helical" evidence="1">
    <location>
        <begin position="479"/>
        <end position="501"/>
    </location>
</feature>
<evidence type="ECO:0000313" key="3">
    <source>
        <dbReference type="Proteomes" id="UP001433268"/>
    </source>
</evidence>
<protein>
    <submittedName>
        <fullName evidence="2">Uncharacterized protein</fullName>
    </submittedName>
</protein>
<evidence type="ECO:0000313" key="2">
    <source>
        <dbReference type="EMBL" id="KAK8079675.1"/>
    </source>
</evidence>
<reference evidence="2 3" key="1">
    <citation type="submission" date="2023-01" db="EMBL/GenBank/DDBJ databases">
        <title>Analysis of 21 Apiospora genomes using comparative genomics revels a genus with tremendous synthesis potential of carbohydrate active enzymes and secondary metabolites.</title>
        <authorList>
            <person name="Sorensen T."/>
        </authorList>
    </citation>
    <scope>NUCLEOTIDE SEQUENCE [LARGE SCALE GENOMIC DNA]</scope>
    <source>
        <strain evidence="2 3">CBS 114990</strain>
    </source>
</reference>
<keyword evidence="1" id="KW-0812">Transmembrane</keyword>
<evidence type="ECO:0000256" key="1">
    <source>
        <dbReference type="SAM" id="Phobius"/>
    </source>
</evidence>
<feature type="transmembrane region" description="Helical" evidence="1">
    <location>
        <begin position="429"/>
        <end position="448"/>
    </location>
</feature>
<gene>
    <name evidence="2" type="ORF">PG997_007493</name>
</gene>
<organism evidence="2 3">
    <name type="scientific">Apiospora hydei</name>
    <dbReference type="NCBI Taxonomy" id="1337664"/>
    <lineage>
        <taxon>Eukaryota</taxon>
        <taxon>Fungi</taxon>
        <taxon>Dikarya</taxon>
        <taxon>Ascomycota</taxon>
        <taxon>Pezizomycotina</taxon>
        <taxon>Sordariomycetes</taxon>
        <taxon>Xylariomycetidae</taxon>
        <taxon>Amphisphaeriales</taxon>
        <taxon>Apiosporaceae</taxon>
        <taxon>Apiospora</taxon>
    </lineage>
</organism>
<name>A0ABR1W867_9PEZI</name>
<sequence>MEEHIVPVRRVNCILEALQSTEAALEAVLLSLSKVATKILCAVEQNPVEIRSRFLQPREVSAILIVRRIIVELFCDEVVEVGRCVNLTICVPFEVDAFIEHVLVNPVSHESVDRFESLVFLGVNVVAAPDLRPLLLAPELRCRCAFRSASTRLCLDLEFRNLEFRGFQVGFSGVALGFRLFERVFGILERGCLGGQFCLECGFRCSLLCKRVGAFADLNLIVCQPPLQFCDPDALSSIMGVCGIVVFLLHVGLRFCHLLPEKLLIRVFCFDLRRQIVDSLRQIRQLGITQLGITSRGAAVERGNQLLEVSEFGFQLLLGVTPVLGFGLGLQHQGRANAQVISDSLWDSHLGQGILAENVLNALFSLSQMGSLALYTRVSSSWAAGPAATKPGWCLIVIDDHVFWDRLFRRECDFLFHRRRIKASKGRRYVVFVGWTLGHLQLFHIFHLRLECVKLVLLVVAHRTLVAAVSEKVGLTDRLLVLLVVLRFIVVFSVGAVIILNGGIVSIFDRAAFCIRVTAIVVDLEAFVVNFGAAH</sequence>
<feature type="transmembrane region" description="Helical" evidence="1">
    <location>
        <begin position="234"/>
        <end position="256"/>
    </location>
</feature>
<proteinExistence type="predicted"/>
<dbReference type="EMBL" id="JAQQWN010000006">
    <property type="protein sequence ID" value="KAK8079675.1"/>
    <property type="molecule type" value="Genomic_DNA"/>
</dbReference>
<keyword evidence="1" id="KW-0472">Membrane</keyword>
<dbReference type="RefSeq" id="XP_066667150.1">
    <property type="nucleotide sequence ID" value="XM_066811808.1"/>
</dbReference>
<comment type="caution">
    <text evidence="2">The sequence shown here is derived from an EMBL/GenBank/DDBJ whole genome shotgun (WGS) entry which is preliminary data.</text>
</comment>